<gene>
    <name evidence="1" type="ORF">Adt_11548</name>
</gene>
<reference evidence="2" key="1">
    <citation type="submission" date="2024-07" db="EMBL/GenBank/DDBJ databases">
        <title>Two chromosome-level genome assemblies of Korean endemic species Abeliophyllum distichum and Forsythia ovata (Oleaceae).</title>
        <authorList>
            <person name="Jang H."/>
        </authorList>
    </citation>
    <scope>NUCLEOTIDE SEQUENCE [LARGE SCALE GENOMIC DNA]</scope>
</reference>
<protein>
    <submittedName>
        <fullName evidence="1">Uncharacterized protein</fullName>
    </submittedName>
</protein>
<comment type="caution">
    <text evidence="1">The sequence shown here is derived from an EMBL/GenBank/DDBJ whole genome shotgun (WGS) entry which is preliminary data.</text>
</comment>
<proteinExistence type="predicted"/>
<sequence>MATNPITEVVATMPSPSVNQTMARVPSFVVTQTMAPTGHVTVPVNHGEKSKKFNGLNFKRWQQKMLFYLTSLNLARFLIEDASKLKQGEGNIQAVTAVEA</sequence>
<dbReference type="AlphaFoldDB" id="A0ABD1UN63"/>
<dbReference type="Proteomes" id="UP001604336">
    <property type="component" value="Unassembled WGS sequence"/>
</dbReference>
<evidence type="ECO:0000313" key="2">
    <source>
        <dbReference type="Proteomes" id="UP001604336"/>
    </source>
</evidence>
<name>A0ABD1UN63_9LAMI</name>
<organism evidence="1 2">
    <name type="scientific">Abeliophyllum distichum</name>
    <dbReference type="NCBI Taxonomy" id="126358"/>
    <lineage>
        <taxon>Eukaryota</taxon>
        <taxon>Viridiplantae</taxon>
        <taxon>Streptophyta</taxon>
        <taxon>Embryophyta</taxon>
        <taxon>Tracheophyta</taxon>
        <taxon>Spermatophyta</taxon>
        <taxon>Magnoliopsida</taxon>
        <taxon>eudicotyledons</taxon>
        <taxon>Gunneridae</taxon>
        <taxon>Pentapetalae</taxon>
        <taxon>asterids</taxon>
        <taxon>lamiids</taxon>
        <taxon>Lamiales</taxon>
        <taxon>Oleaceae</taxon>
        <taxon>Forsythieae</taxon>
        <taxon>Abeliophyllum</taxon>
    </lineage>
</organism>
<accession>A0ABD1UN63</accession>
<dbReference type="EMBL" id="JBFOLK010000003">
    <property type="protein sequence ID" value="KAL2526494.1"/>
    <property type="molecule type" value="Genomic_DNA"/>
</dbReference>
<evidence type="ECO:0000313" key="1">
    <source>
        <dbReference type="EMBL" id="KAL2526494.1"/>
    </source>
</evidence>
<keyword evidence="2" id="KW-1185">Reference proteome</keyword>